<dbReference type="Pfam" id="PF01670">
    <property type="entry name" value="Glyco_hydro_12"/>
    <property type="match status" value="1"/>
</dbReference>
<dbReference type="EMBL" id="CAMAPD010000006">
    <property type="protein sequence ID" value="CAH9056659.1"/>
    <property type="molecule type" value="Genomic_DNA"/>
</dbReference>
<comment type="similarity">
    <text evidence="1 2">Belongs to the glycosyl hydrolase 12 (cellulase H) family.</text>
</comment>
<evidence type="ECO:0000256" key="1">
    <source>
        <dbReference type="ARBA" id="ARBA00005519"/>
    </source>
</evidence>
<comment type="caution">
    <text evidence="3">The sequence shown here is derived from an EMBL/GenBank/DDBJ whole genome shotgun (WGS) entry which is preliminary data.</text>
</comment>
<accession>A0ABM9GHL6</accession>
<dbReference type="InterPro" id="IPR013319">
    <property type="entry name" value="GH11/12"/>
</dbReference>
<dbReference type="InterPro" id="IPR013320">
    <property type="entry name" value="ConA-like_dom_sf"/>
</dbReference>
<proteinExistence type="inferred from homology"/>
<sequence>MWLITEEYNGSEPNKSVIAAETMFWTYSTTGHFNPAGQKFGEIMINDTTWEVWHQKDWDDKSGVNDNKWVNVSFRAKKLMMSANIPALNLLKHAINERLISQNLFIADVELGNEIMSGAGIAWVKEFSVLYE</sequence>
<dbReference type="SUPFAM" id="SSF49899">
    <property type="entry name" value="Concanavalin A-like lectins/glucanases"/>
    <property type="match status" value="1"/>
</dbReference>
<evidence type="ECO:0000313" key="3">
    <source>
        <dbReference type="EMBL" id="CAH9056659.1"/>
    </source>
</evidence>
<keyword evidence="2" id="KW-0326">Glycosidase</keyword>
<dbReference type="Proteomes" id="UP001152485">
    <property type="component" value="Unassembled WGS sequence"/>
</dbReference>
<keyword evidence="2" id="KW-0624">Polysaccharide degradation</keyword>
<dbReference type="Gene3D" id="2.60.120.180">
    <property type="match status" value="1"/>
</dbReference>
<reference evidence="3 4" key="1">
    <citation type="submission" date="2022-07" db="EMBL/GenBank/DDBJ databases">
        <authorList>
            <person name="Criscuolo A."/>
        </authorList>
    </citation>
    <scope>NUCLEOTIDE SEQUENCE [LARGE SCALE GENOMIC DNA]</scope>
    <source>
        <strain evidence="4">CIP 111951</strain>
    </source>
</reference>
<keyword evidence="2" id="KW-0119">Carbohydrate metabolism</keyword>
<name>A0ABM9GHL6_9GAMM</name>
<evidence type="ECO:0000313" key="4">
    <source>
        <dbReference type="Proteomes" id="UP001152485"/>
    </source>
</evidence>
<dbReference type="RefSeq" id="WP_261592673.1">
    <property type="nucleotide sequence ID" value="NZ_CAMAPD010000006.1"/>
</dbReference>
<dbReference type="InterPro" id="IPR002594">
    <property type="entry name" value="GH12"/>
</dbReference>
<organism evidence="3 4">
    <name type="scientific">Pseudoalteromonas holothuriae</name>
    <dbReference type="NCBI Taxonomy" id="2963714"/>
    <lineage>
        <taxon>Bacteria</taxon>
        <taxon>Pseudomonadati</taxon>
        <taxon>Pseudomonadota</taxon>
        <taxon>Gammaproteobacteria</taxon>
        <taxon>Alteromonadales</taxon>
        <taxon>Pseudoalteromonadaceae</taxon>
        <taxon>Pseudoalteromonas</taxon>
    </lineage>
</organism>
<protein>
    <submittedName>
        <fullName evidence="3">Uncharacterized protein</fullName>
    </submittedName>
</protein>
<keyword evidence="2" id="KW-0378">Hydrolase</keyword>
<gene>
    <name evidence="3" type="ORF">PSECIP111951_01505</name>
</gene>
<evidence type="ECO:0000256" key="2">
    <source>
        <dbReference type="RuleBase" id="RU361163"/>
    </source>
</evidence>